<feature type="non-terminal residue" evidence="2">
    <location>
        <position position="166"/>
    </location>
</feature>
<dbReference type="CDD" id="cd06222">
    <property type="entry name" value="RNase_H_like"/>
    <property type="match status" value="1"/>
</dbReference>
<dbReference type="Proteomes" id="UP000236291">
    <property type="component" value="Unassembled WGS sequence"/>
</dbReference>
<dbReference type="GO" id="GO:0004523">
    <property type="term" value="F:RNA-DNA hybrid ribonuclease activity"/>
    <property type="evidence" value="ECO:0007669"/>
    <property type="project" value="InterPro"/>
</dbReference>
<reference evidence="2 3" key="2">
    <citation type="journal article" date="2017" name="Front. Plant Sci.">
        <title>Gene Classification and Mining of Molecular Markers Useful in Red Clover (Trifolium pratense) Breeding.</title>
        <authorList>
            <person name="Istvanek J."/>
            <person name="Dluhosova J."/>
            <person name="Dluhos P."/>
            <person name="Patkova L."/>
            <person name="Nedelnik J."/>
            <person name="Repkova J."/>
        </authorList>
    </citation>
    <scope>NUCLEOTIDE SEQUENCE [LARGE SCALE GENOMIC DNA]</scope>
    <source>
        <strain evidence="3">cv. Tatra</strain>
        <tissue evidence="2">Young leaves</tissue>
    </source>
</reference>
<dbReference type="Gene3D" id="3.30.420.10">
    <property type="entry name" value="Ribonuclease H-like superfamily/Ribonuclease H"/>
    <property type="match status" value="1"/>
</dbReference>
<dbReference type="InterPro" id="IPR002156">
    <property type="entry name" value="RNaseH_domain"/>
</dbReference>
<dbReference type="GO" id="GO:0003676">
    <property type="term" value="F:nucleic acid binding"/>
    <property type="evidence" value="ECO:0007669"/>
    <property type="project" value="InterPro"/>
</dbReference>
<evidence type="ECO:0000259" key="1">
    <source>
        <dbReference type="Pfam" id="PF13456"/>
    </source>
</evidence>
<reference evidence="2 3" key="1">
    <citation type="journal article" date="2014" name="Am. J. Bot.">
        <title>Genome assembly and annotation for red clover (Trifolium pratense; Fabaceae).</title>
        <authorList>
            <person name="Istvanek J."/>
            <person name="Jaros M."/>
            <person name="Krenek A."/>
            <person name="Repkova J."/>
        </authorList>
    </citation>
    <scope>NUCLEOTIDE SEQUENCE [LARGE SCALE GENOMIC DNA]</scope>
    <source>
        <strain evidence="3">cv. Tatra</strain>
        <tissue evidence="2">Young leaves</tissue>
    </source>
</reference>
<name>A0A2K3JP38_TRIPR</name>
<dbReference type="InterPro" id="IPR012337">
    <property type="entry name" value="RNaseH-like_sf"/>
</dbReference>
<dbReference type="AlphaFoldDB" id="A0A2K3JP38"/>
<sequence length="166" mass="18858">MLIHDKLEGGIEWRVVWAVTCYHLWLWRNKETFDPEFVRPRHAAHYILQVCITSAFNAELWGVHEGICLAKQNGFNNIELQIDSMIVVRNLGGDRLGSSGGRCLVRRIRSLFQEGWNVRIRHVYRETNRVADALAALGCQQDAFTLFDAPPLGVDQLCSFDSSGVS</sequence>
<feature type="domain" description="RNase H type-1" evidence="1">
    <location>
        <begin position="53"/>
        <end position="136"/>
    </location>
</feature>
<dbReference type="PANTHER" id="PTHR47723:SF13">
    <property type="entry name" value="PUTATIVE-RELATED"/>
    <property type="match status" value="1"/>
</dbReference>
<dbReference type="InterPro" id="IPR036397">
    <property type="entry name" value="RNaseH_sf"/>
</dbReference>
<dbReference type="Pfam" id="PF13456">
    <property type="entry name" value="RVT_3"/>
    <property type="match status" value="1"/>
</dbReference>
<dbReference type="SUPFAM" id="SSF53098">
    <property type="entry name" value="Ribonuclease H-like"/>
    <property type="match status" value="1"/>
</dbReference>
<dbReference type="EMBL" id="ASHM01072813">
    <property type="protein sequence ID" value="PNX55786.1"/>
    <property type="molecule type" value="Genomic_DNA"/>
</dbReference>
<dbReference type="InterPro" id="IPR044730">
    <property type="entry name" value="RNase_H-like_dom_plant"/>
</dbReference>
<dbReference type="InterPro" id="IPR053151">
    <property type="entry name" value="RNase_H-like"/>
</dbReference>
<gene>
    <name evidence="2" type="ORF">L195_g049416</name>
</gene>
<comment type="caution">
    <text evidence="2">The sequence shown here is derived from an EMBL/GenBank/DDBJ whole genome shotgun (WGS) entry which is preliminary data.</text>
</comment>
<organism evidence="2 3">
    <name type="scientific">Trifolium pratense</name>
    <name type="common">Red clover</name>
    <dbReference type="NCBI Taxonomy" id="57577"/>
    <lineage>
        <taxon>Eukaryota</taxon>
        <taxon>Viridiplantae</taxon>
        <taxon>Streptophyta</taxon>
        <taxon>Embryophyta</taxon>
        <taxon>Tracheophyta</taxon>
        <taxon>Spermatophyta</taxon>
        <taxon>Magnoliopsida</taxon>
        <taxon>eudicotyledons</taxon>
        <taxon>Gunneridae</taxon>
        <taxon>Pentapetalae</taxon>
        <taxon>rosids</taxon>
        <taxon>fabids</taxon>
        <taxon>Fabales</taxon>
        <taxon>Fabaceae</taxon>
        <taxon>Papilionoideae</taxon>
        <taxon>50 kb inversion clade</taxon>
        <taxon>NPAAA clade</taxon>
        <taxon>Hologalegina</taxon>
        <taxon>IRL clade</taxon>
        <taxon>Trifolieae</taxon>
        <taxon>Trifolium</taxon>
    </lineage>
</organism>
<evidence type="ECO:0000313" key="3">
    <source>
        <dbReference type="Proteomes" id="UP000236291"/>
    </source>
</evidence>
<proteinExistence type="predicted"/>
<dbReference type="PANTHER" id="PTHR47723">
    <property type="entry name" value="OS05G0353850 PROTEIN"/>
    <property type="match status" value="1"/>
</dbReference>
<protein>
    <submittedName>
        <fullName evidence="2">Ribonuclease H</fullName>
    </submittedName>
</protein>
<accession>A0A2K3JP38</accession>
<evidence type="ECO:0000313" key="2">
    <source>
        <dbReference type="EMBL" id="PNX55786.1"/>
    </source>
</evidence>